<feature type="chain" id="PRO_5037802120" description="Energy transducer TonB" evidence="2">
    <location>
        <begin position="25"/>
        <end position="224"/>
    </location>
</feature>
<name>A0A918UHT6_9SPHN</name>
<dbReference type="Proteomes" id="UP000648075">
    <property type="component" value="Unassembled WGS sequence"/>
</dbReference>
<feature type="region of interest" description="Disordered" evidence="1">
    <location>
        <begin position="28"/>
        <end position="100"/>
    </location>
</feature>
<dbReference type="AlphaFoldDB" id="A0A918UHT6"/>
<evidence type="ECO:0000256" key="1">
    <source>
        <dbReference type="SAM" id="MobiDB-lite"/>
    </source>
</evidence>
<protein>
    <recommendedName>
        <fullName evidence="5">Energy transducer TonB</fullName>
    </recommendedName>
</protein>
<feature type="signal peptide" evidence="2">
    <location>
        <begin position="1"/>
        <end position="24"/>
    </location>
</feature>
<reference evidence="3" key="1">
    <citation type="journal article" date="2014" name="Int. J. Syst. Evol. Microbiol.">
        <title>Complete genome sequence of Corynebacterium casei LMG S-19264T (=DSM 44701T), isolated from a smear-ripened cheese.</title>
        <authorList>
            <consortium name="US DOE Joint Genome Institute (JGI-PGF)"/>
            <person name="Walter F."/>
            <person name="Albersmeier A."/>
            <person name="Kalinowski J."/>
            <person name="Ruckert C."/>
        </authorList>
    </citation>
    <scope>NUCLEOTIDE SEQUENCE</scope>
    <source>
        <strain evidence="3">KCTC 32255</strain>
    </source>
</reference>
<feature type="compositionally biased region" description="Pro residues" evidence="1">
    <location>
        <begin position="70"/>
        <end position="97"/>
    </location>
</feature>
<reference evidence="3" key="2">
    <citation type="submission" date="2020-09" db="EMBL/GenBank/DDBJ databases">
        <authorList>
            <person name="Sun Q."/>
            <person name="Kim S."/>
        </authorList>
    </citation>
    <scope>NUCLEOTIDE SEQUENCE</scope>
    <source>
        <strain evidence="3">KCTC 32255</strain>
    </source>
</reference>
<sequence length="224" mass="23582">MTWGKAAAGAFFMAAICHTAVYGAATKTSAAPSPDTTTPEQTTAPTHTRGVKILRNAPQGSAKEGIADPAPAPAPQPVPPQPAPPLPAPPAPEPEPPTVQTCERPFARAQVTDDASPAFTTALRKQLTKKSASVVVNMAQPFPVNDPTPAELVPWLNQVKASGGIVSVKQYCQVSRGFFSFLRGLFKQSTQDPYAAANGYDVVMHVDGLVGEVTQVEFKLRAPQ</sequence>
<dbReference type="EMBL" id="BMZA01000011">
    <property type="protein sequence ID" value="GGZ10171.1"/>
    <property type="molecule type" value="Genomic_DNA"/>
</dbReference>
<evidence type="ECO:0000313" key="4">
    <source>
        <dbReference type="Proteomes" id="UP000648075"/>
    </source>
</evidence>
<feature type="compositionally biased region" description="Low complexity" evidence="1">
    <location>
        <begin position="28"/>
        <end position="48"/>
    </location>
</feature>
<keyword evidence="4" id="KW-1185">Reference proteome</keyword>
<evidence type="ECO:0000313" key="3">
    <source>
        <dbReference type="EMBL" id="GGZ10171.1"/>
    </source>
</evidence>
<organism evidence="3 4">
    <name type="scientific">Novosphingobium colocasiae</name>
    <dbReference type="NCBI Taxonomy" id="1256513"/>
    <lineage>
        <taxon>Bacteria</taxon>
        <taxon>Pseudomonadati</taxon>
        <taxon>Pseudomonadota</taxon>
        <taxon>Alphaproteobacteria</taxon>
        <taxon>Sphingomonadales</taxon>
        <taxon>Sphingomonadaceae</taxon>
        <taxon>Novosphingobium</taxon>
    </lineage>
</organism>
<keyword evidence="2" id="KW-0732">Signal</keyword>
<evidence type="ECO:0000256" key="2">
    <source>
        <dbReference type="SAM" id="SignalP"/>
    </source>
</evidence>
<proteinExistence type="predicted"/>
<evidence type="ECO:0008006" key="5">
    <source>
        <dbReference type="Google" id="ProtNLM"/>
    </source>
</evidence>
<gene>
    <name evidence="3" type="ORF">GCM10011614_26340</name>
</gene>
<accession>A0A918UHT6</accession>
<dbReference type="RefSeq" id="WP_189621683.1">
    <property type="nucleotide sequence ID" value="NZ_BMZA01000011.1"/>
</dbReference>
<comment type="caution">
    <text evidence="3">The sequence shown here is derived from an EMBL/GenBank/DDBJ whole genome shotgun (WGS) entry which is preliminary data.</text>
</comment>